<dbReference type="AlphaFoldDB" id="A0A4C1VKH0"/>
<evidence type="ECO:0000313" key="2">
    <source>
        <dbReference type="Proteomes" id="UP000299102"/>
    </source>
</evidence>
<gene>
    <name evidence="1" type="ORF">EVAR_95651_1</name>
</gene>
<name>A0A4C1VKH0_EUMVA</name>
<reference evidence="1 2" key="1">
    <citation type="journal article" date="2019" name="Commun. Biol.">
        <title>The bagworm genome reveals a unique fibroin gene that provides high tensile strength.</title>
        <authorList>
            <person name="Kono N."/>
            <person name="Nakamura H."/>
            <person name="Ohtoshi R."/>
            <person name="Tomita M."/>
            <person name="Numata K."/>
            <person name="Arakawa K."/>
        </authorList>
    </citation>
    <scope>NUCLEOTIDE SEQUENCE [LARGE SCALE GENOMIC DNA]</scope>
</reference>
<organism evidence="1 2">
    <name type="scientific">Eumeta variegata</name>
    <name type="common">Bagworm moth</name>
    <name type="synonym">Eumeta japonica</name>
    <dbReference type="NCBI Taxonomy" id="151549"/>
    <lineage>
        <taxon>Eukaryota</taxon>
        <taxon>Metazoa</taxon>
        <taxon>Ecdysozoa</taxon>
        <taxon>Arthropoda</taxon>
        <taxon>Hexapoda</taxon>
        <taxon>Insecta</taxon>
        <taxon>Pterygota</taxon>
        <taxon>Neoptera</taxon>
        <taxon>Endopterygota</taxon>
        <taxon>Lepidoptera</taxon>
        <taxon>Glossata</taxon>
        <taxon>Ditrysia</taxon>
        <taxon>Tineoidea</taxon>
        <taxon>Psychidae</taxon>
        <taxon>Oiketicinae</taxon>
        <taxon>Eumeta</taxon>
    </lineage>
</organism>
<proteinExistence type="predicted"/>
<dbReference type="Proteomes" id="UP000299102">
    <property type="component" value="Unassembled WGS sequence"/>
</dbReference>
<evidence type="ECO:0000313" key="1">
    <source>
        <dbReference type="EMBL" id="GBP38902.1"/>
    </source>
</evidence>
<dbReference type="EMBL" id="BGZK01000356">
    <property type="protein sequence ID" value="GBP38902.1"/>
    <property type="molecule type" value="Genomic_DNA"/>
</dbReference>
<protein>
    <submittedName>
        <fullName evidence="1">Uncharacterized protein</fullName>
    </submittedName>
</protein>
<keyword evidence="2" id="KW-1185">Reference proteome</keyword>
<sequence length="99" mass="11199">MPSALHALSTAPIRHVRFASLSLEGKKKKGNFSLQKKNEKKRYGVWANAEPGARESSGLRKADRVGFWKQACLVRTTPRRRMLMYPNGAGKEELVDMQQ</sequence>
<comment type="caution">
    <text evidence="1">The sequence shown here is derived from an EMBL/GenBank/DDBJ whole genome shotgun (WGS) entry which is preliminary data.</text>
</comment>
<accession>A0A4C1VKH0</accession>